<feature type="region of interest" description="Disordered" evidence="7">
    <location>
        <begin position="57"/>
        <end position="171"/>
    </location>
</feature>
<sequence>MSADPFAAAGAPNGMDFIGEPAPAAAAAPMAAPPADMSVSPMAANFEMPAAGGGFDMPTASQPVISPGAAADFEDPFSGVPVPAKDMGGSRPAIPEVNALREWEDKHERDLEEKAQKEQSEKKDRQATAGNEMAAWLKERDEETEKRKSSNRSAQQAAEASKTESVAGLNPWERVADLIDTRGVAADNGRDTSRMRALLIQLKTSPVVSAA</sequence>
<dbReference type="PROSITE" id="PS00581">
    <property type="entry name" value="CLATHRIN_LIGHT_CHN_2"/>
    <property type="match status" value="1"/>
</dbReference>
<dbReference type="PANTHER" id="PTHR10639">
    <property type="entry name" value="CLATHRIN LIGHT CHAIN"/>
    <property type="match status" value="1"/>
</dbReference>
<keyword evidence="4 6" id="KW-0168">Coated pit</keyword>
<keyword evidence="3 6" id="KW-0472">Membrane</keyword>
<feature type="region of interest" description="Disordered" evidence="7">
    <location>
        <begin position="1"/>
        <end position="26"/>
    </location>
</feature>
<gene>
    <name evidence="8" type="ORF">ACAT0790_LOCUS14277</name>
</gene>
<keyword evidence="5 6" id="KW-0968">Cytoplasmic vesicle</keyword>
<feature type="compositionally biased region" description="Basic and acidic residues" evidence="7">
    <location>
        <begin position="99"/>
        <end position="126"/>
    </location>
</feature>
<accession>A0A7S1LVV6</accession>
<evidence type="ECO:0000256" key="4">
    <source>
        <dbReference type="ARBA" id="ARBA00023176"/>
    </source>
</evidence>
<dbReference type="GO" id="GO:0030132">
    <property type="term" value="C:clathrin coat of coated pit"/>
    <property type="evidence" value="ECO:0007669"/>
    <property type="project" value="InterPro"/>
</dbReference>
<dbReference type="GO" id="GO:0030130">
    <property type="term" value="C:clathrin coat of trans-Golgi network vesicle"/>
    <property type="evidence" value="ECO:0007669"/>
    <property type="project" value="InterPro"/>
</dbReference>
<proteinExistence type="inferred from homology"/>
<dbReference type="GO" id="GO:0005198">
    <property type="term" value="F:structural molecule activity"/>
    <property type="evidence" value="ECO:0007669"/>
    <property type="project" value="InterPro"/>
</dbReference>
<evidence type="ECO:0000256" key="1">
    <source>
        <dbReference type="ARBA" id="ARBA00004180"/>
    </source>
</evidence>
<evidence type="ECO:0000256" key="6">
    <source>
        <dbReference type="RuleBase" id="RU363137"/>
    </source>
</evidence>
<evidence type="ECO:0000313" key="8">
    <source>
        <dbReference type="EMBL" id="CAD9114764.1"/>
    </source>
</evidence>
<dbReference type="GO" id="GO:0072583">
    <property type="term" value="P:clathrin-dependent endocytosis"/>
    <property type="evidence" value="ECO:0007669"/>
    <property type="project" value="TreeGrafter"/>
</dbReference>
<dbReference type="GO" id="GO:0032050">
    <property type="term" value="F:clathrin heavy chain binding"/>
    <property type="evidence" value="ECO:0007669"/>
    <property type="project" value="TreeGrafter"/>
</dbReference>
<evidence type="ECO:0000256" key="3">
    <source>
        <dbReference type="ARBA" id="ARBA00023136"/>
    </source>
</evidence>
<dbReference type="GO" id="GO:0006886">
    <property type="term" value="P:intracellular protein transport"/>
    <property type="evidence" value="ECO:0007669"/>
    <property type="project" value="InterPro"/>
</dbReference>
<dbReference type="AlphaFoldDB" id="A0A7S1LVV6"/>
<dbReference type="PANTHER" id="PTHR10639:SF7">
    <property type="entry name" value="CLATHRIN LIGHT CHAIN"/>
    <property type="match status" value="1"/>
</dbReference>
<dbReference type="InterPro" id="IPR000996">
    <property type="entry name" value="Clathrin_L-chain"/>
</dbReference>
<evidence type="ECO:0000256" key="5">
    <source>
        <dbReference type="ARBA" id="ARBA00023329"/>
    </source>
</evidence>
<organism evidence="8">
    <name type="scientific">Alexandrium catenella</name>
    <name type="common">Red tide dinoflagellate</name>
    <name type="synonym">Gonyaulax catenella</name>
    <dbReference type="NCBI Taxonomy" id="2925"/>
    <lineage>
        <taxon>Eukaryota</taxon>
        <taxon>Sar</taxon>
        <taxon>Alveolata</taxon>
        <taxon>Dinophyceae</taxon>
        <taxon>Gonyaulacales</taxon>
        <taxon>Pyrocystaceae</taxon>
        <taxon>Alexandrium</taxon>
    </lineage>
</organism>
<feature type="compositionally biased region" description="Basic and acidic residues" evidence="7">
    <location>
        <begin position="137"/>
        <end position="148"/>
    </location>
</feature>
<evidence type="ECO:0000256" key="7">
    <source>
        <dbReference type="SAM" id="MobiDB-lite"/>
    </source>
</evidence>
<protein>
    <recommendedName>
        <fullName evidence="6">Clathrin light chain</fullName>
    </recommendedName>
</protein>
<evidence type="ECO:0000256" key="2">
    <source>
        <dbReference type="ARBA" id="ARBA00005263"/>
    </source>
</evidence>
<name>A0A7S1LVV6_ALECA</name>
<comment type="similarity">
    <text evidence="2 6">Belongs to the clathrin light chain family.</text>
</comment>
<dbReference type="Pfam" id="PF01086">
    <property type="entry name" value="Clathrin_lg_ch"/>
    <property type="match status" value="1"/>
</dbReference>
<comment type="function">
    <text evidence="6">Clathrin is the major protein of the polyhedral coat of coated pits and vesicles.</text>
</comment>
<reference evidence="8" key="1">
    <citation type="submission" date="2021-01" db="EMBL/GenBank/DDBJ databases">
        <authorList>
            <person name="Corre E."/>
            <person name="Pelletier E."/>
            <person name="Niang G."/>
            <person name="Scheremetjew M."/>
            <person name="Finn R."/>
            <person name="Kale V."/>
            <person name="Holt S."/>
            <person name="Cochrane G."/>
            <person name="Meng A."/>
            <person name="Brown T."/>
            <person name="Cohen L."/>
        </authorList>
    </citation>
    <scope>NUCLEOTIDE SEQUENCE</scope>
    <source>
        <strain evidence="8">OF101</strain>
    </source>
</reference>
<dbReference type="EMBL" id="HBGE01023610">
    <property type="protein sequence ID" value="CAD9114764.1"/>
    <property type="molecule type" value="Transcribed_RNA"/>
</dbReference>
<comment type="subcellular location">
    <subcellularLocation>
        <location evidence="1 6">Cytoplasmic vesicle membrane</location>
        <topology evidence="1 6">Peripheral membrane protein</topology>
        <orientation evidence="1 6">Cytoplasmic side</orientation>
    </subcellularLocation>
    <subcellularLocation>
        <location evidence="6">Membrane</location>
        <location evidence="6">Coated pit</location>
        <topology evidence="6">Peripheral membrane protein</topology>
        <orientation evidence="6">Cytoplasmic side</orientation>
    </subcellularLocation>
    <text evidence="6">Cytoplasmic face of coated pits and vesicles.</text>
</comment>